<evidence type="ECO:0000259" key="7">
    <source>
        <dbReference type="Pfam" id="PF00082"/>
    </source>
</evidence>
<dbReference type="PANTHER" id="PTHR43806">
    <property type="entry name" value="PEPTIDASE S8"/>
    <property type="match status" value="1"/>
</dbReference>
<dbReference type="PRINTS" id="PR00723">
    <property type="entry name" value="SUBTILISIN"/>
</dbReference>
<protein>
    <recommendedName>
        <fullName evidence="7">Peptidase S8/S53 domain-containing protein</fullName>
    </recommendedName>
</protein>
<dbReference type="PANTHER" id="PTHR43806:SF11">
    <property type="entry name" value="CEREVISIN-RELATED"/>
    <property type="match status" value="1"/>
</dbReference>
<dbReference type="Pfam" id="PF00082">
    <property type="entry name" value="Peptidase_S8"/>
    <property type="match status" value="1"/>
</dbReference>
<keyword evidence="4 5" id="KW-0720">Serine protease</keyword>
<gene>
    <name evidence="8" type="ORF">SAMN05444401_2489</name>
</gene>
<evidence type="ECO:0000256" key="6">
    <source>
        <dbReference type="SAM" id="SignalP"/>
    </source>
</evidence>
<organism evidence="8 9">
    <name type="scientific">Clostridium amylolyticum</name>
    <dbReference type="NCBI Taxonomy" id="1121298"/>
    <lineage>
        <taxon>Bacteria</taxon>
        <taxon>Bacillati</taxon>
        <taxon>Bacillota</taxon>
        <taxon>Clostridia</taxon>
        <taxon>Eubacteriales</taxon>
        <taxon>Clostridiaceae</taxon>
        <taxon>Clostridium</taxon>
    </lineage>
</organism>
<keyword evidence="3 5" id="KW-0378">Hydrolase</keyword>
<dbReference type="OrthoDB" id="9798386at2"/>
<evidence type="ECO:0000313" key="9">
    <source>
        <dbReference type="Proteomes" id="UP000184080"/>
    </source>
</evidence>
<name>A0A1M6HE82_9CLOT</name>
<feature type="domain" description="Peptidase S8/S53" evidence="7">
    <location>
        <begin position="128"/>
        <end position="267"/>
    </location>
</feature>
<dbReference type="InterPro" id="IPR036852">
    <property type="entry name" value="Peptidase_S8/S53_dom_sf"/>
</dbReference>
<reference evidence="8 9" key="1">
    <citation type="submission" date="2016-11" db="EMBL/GenBank/DDBJ databases">
        <authorList>
            <person name="Jaros S."/>
            <person name="Januszkiewicz K."/>
            <person name="Wedrychowicz H."/>
        </authorList>
    </citation>
    <scope>NUCLEOTIDE SEQUENCE [LARGE SCALE GENOMIC DNA]</scope>
    <source>
        <strain evidence="8 9">DSM 21864</strain>
    </source>
</reference>
<evidence type="ECO:0000256" key="5">
    <source>
        <dbReference type="PROSITE-ProRule" id="PRU01240"/>
    </source>
</evidence>
<sequence>MKKKLVLILLVLVYTLTGCSVDKLGEDESKAPAIIARYPEVSKLNRDKIDAIPQHKPDASYWEVDLRHYDLSNLDITDEYNNLKYADFDYGTVWPKKLPKEFDPEKIMKNGKDPGLNLKKLHKKGITGKGVGIAIIDQGLLVNHNEYKKRLRVYEEIHCLDETATMHGSALASISVGENVGVAPQADLYYIAETSGEHKGEDFIMDYSYVAQSIDRILEINDTLPQNKKIRVIAIALGWSSKEKGYEEVIKAVERAKNNGIFVVTSSLAETYYGFNFMGLGRDINEDPNKFNSYRPGLFWNDLYYNNPDNFSNYLLVPMDSRSVASPTGVDDYVFYRRGGLSWSIPYIAGLYALSCQVKPDITPEEFLKAAVDTGEIITYGDDIKYELSKIVNPEKLIKAIKK</sequence>
<dbReference type="PROSITE" id="PS51257">
    <property type="entry name" value="PROKAR_LIPOPROTEIN"/>
    <property type="match status" value="1"/>
</dbReference>
<dbReference type="SUPFAM" id="SSF52743">
    <property type="entry name" value="Subtilisin-like"/>
    <property type="match status" value="1"/>
</dbReference>
<evidence type="ECO:0000313" key="8">
    <source>
        <dbReference type="EMBL" id="SHJ20463.1"/>
    </source>
</evidence>
<keyword evidence="9" id="KW-1185">Reference proteome</keyword>
<dbReference type="EMBL" id="FQZO01000003">
    <property type="protein sequence ID" value="SHJ20463.1"/>
    <property type="molecule type" value="Genomic_DNA"/>
</dbReference>
<dbReference type="GO" id="GO:0005615">
    <property type="term" value="C:extracellular space"/>
    <property type="evidence" value="ECO:0007669"/>
    <property type="project" value="TreeGrafter"/>
</dbReference>
<evidence type="ECO:0000256" key="2">
    <source>
        <dbReference type="ARBA" id="ARBA00022670"/>
    </source>
</evidence>
<evidence type="ECO:0000256" key="3">
    <source>
        <dbReference type="ARBA" id="ARBA00022801"/>
    </source>
</evidence>
<dbReference type="RefSeq" id="WP_083599869.1">
    <property type="nucleotide sequence ID" value="NZ_FQZO01000003.1"/>
</dbReference>
<keyword evidence="6" id="KW-0732">Signal</keyword>
<feature type="signal peptide" evidence="6">
    <location>
        <begin position="1"/>
        <end position="20"/>
    </location>
</feature>
<evidence type="ECO:0000256" key="4">
    <source>
        <dbReference type="ARBA" id="ARBA00022825"/>
    </source>
</evidence>
<dbReference type="STRING" id="1121298.SAMN05444401_2489"/>
<dbReference type="InterPro" id="IPR000209">
    <property type="entry name" value="Peptidase_S8/S53_dom"/>
</dbReference>
<dbReference type="Proteomes" id="UP000184080">
    <property type="component" value="Unassembled WGS sequence"/>
</dbReference>
<evidence type="ECO:0000256" key="1">
    <source>
        <dbReference type="ARBA" id="ARBA00011073"/>
    </source>
</evidence>
<dbReference type="AlphaFoldDB" id="A0A1M6HE82"/>
<dbReference type="GO" id="GO:0006508">
    <property type="term" value="P:proteolysis"/>
    <property type="evidence" value="ECO:0007669"/>
    <property type="project" value="UniProtKB-KW"/>
</dbReference>
<proteinExistence type="inferred from homology"/>
<feature type="active site" description="Charge relay system" evidence="5">
    <location>
        <position position="137"/>
    </location>
</feature>
<keyword evidence="2 5" id="KW-0645">Protease</keyword>
<feature type="chain" id="PRO_5039696615" description="Peptidase S8/S53 domain-containing protein" evidence="6">
    <location>
        <begin position="21"/>
        <end position="403"/>
    </location>
</feature>
<feature type="active site" description="Charge relay system" evidence="5">
    <location>
        <position position="342"/>
    </location>
</feature>
<comment type="similarity">
    <text evidence="1 5">Belongs to the peptidase S8 family.</text>
</comment>
<dbReference type="PROSITE" id="PS51892">
    <property type="entry name" value="SUBTILASE"/>
    <property type="match status" value="1"/>
</dbReference>
<dbReference type="InterPro" id="IPR015500">
    <property type="entry name" value="Peptidase_S8_subtilisin-rel"/>
</dbReference>
<feature type="active site" description="Charge relay system" evidence="5">
    <location>
        <position position="167"/>
    </location>
</feature>
<dbReference type="GO" id="GO:0004252">
    <property type="term" value="F:serine-type endopeptidase activity"/>
    <property type="evidence" value="ECO:0007669"/>
    <property type="project" value="UniProtKB-UniRule"/>
</dbReference>
<dbReference type="Gene3D" id="3.40.50.200">
    <property type="entry name" value="Peptidase S8/S53 domain"/>
    <property type="match status" value="1"/>
</dbReference>
<dbReference type="InterPro" id="IPR050131">
    <property type="entry name" value="Peptidase_S8_subtilisin-like"/>
</dbReference>
<accession>A0A1M6HE82</accession>